<comment type="caution">
    <text evidence="2">Lacks conserved residue(s) required for the propagation of feature annotation.</text>
</comment>
<feature type="binding site" evidence="2">
    <location>
        <position position="256"/>
    </location>
    <ligand>
        <name>substrate</name>
    </ligand>
</feature>
<keyword evidence="2" id="KW-0547">Nucleotide-binding</keyword>
<dbReference type="InterPro" id="IPR036676">
    <property type="entry name" value="PurM-like_C_sf"/>
</dbReference>
<dbReference type="HAMAP" id="MF_02128">
    <property type="entry name" value="TMP_kinase"/>
    <property type="match status" value="1"/>
</dbReference>
<keyword evidence="2 5" id="KW-0418">Kinase</keyword>
<comment type="function">
    <text evidence="2">Catalyzes the ATP-dependent phosphorylation of thiamine-monophosphate (TMP) to form thiamine-pyrophosphate (TPP), the active form of vitamin B1.</text>
</comment>
<evidence type="ECO:0000259" key="3">
    <source>
        <dbReference type="Pfam" id="PF00586"/>
    </source>
</evidence>
<evidence type="ECO:0000313" key="6">
    <source>
        <dbReference type="Proteomes" id="UP000315037"/>
    </source>
</evidence>
<keyword evidence="2" id="KW-0067">ATP-binding</keyword>
<dbReference type="AlphaFoldDB" id="A0A506UQR7"/>
<feature type="binding site" evidence="2">
    <location>
        <position position="71"/>
    </location>
    <ligand>
        <name>Mg(2+)</name>
        <dbReference type="ChEBI" id="CHEBI:18420"/>
        <label>2</label>
    </ligand>
</feature>
<dbReference type="Gene3D" id="3.90.650.10">
    <property type="entry name" value="PurM-like C-terminal domain"/>
    <property type="match status" value="1"/>
</dbReference>
<dbReference type="Gene3D" id="3.30.1330.10">
    <property type="entry name" value="PurM-like, N-terminal domain"/>
    <property type="match status" value="1"/>
</dbReference>
<feature type="binding site" evidence="2">
    <location>
        <position position="121"/>
    </location>
    <ligand>
        <name>Mg(2+)</name>
        <dbReference type="ChEBI" id="CHEBI:18420"/>
        <label>1</label>
    </ligand>
</feature>
<feature type="binding site" evidence="2">
    <location>
        <position position="26"/>
    </location>
    <ligand>
        <name>Mg(2+)</name>
        <dbReference type="ChEBI" id="CHEBI:18420"/>
        <label>3</label>
    </ligand>
</feature>
<dbReference type="Pfam" id="PF02769">
    <property type="entry name" value="AIRS_C"/>
    <property type="match status" value="1"/>
</dbReference>
<feature type="binding site" evidence="2">
    <location>
        <position position="42"/>
    </location>
    <ligand>
        <name>Mg(2+)</name>
        <dbReference type="ChEBI" id="CHEBI:18420"/>
        <label>1</label>
    </ligand>
</feature>
<dbReference type="Pfam" id="PF00586">
    <property type="entry name" value="AIRS"/>
    <property type="match status" value="1"/>
</dbReference>
<feature type="binding site" evidence="2">
    <location>
        <position position="71"/>
    </location>
    <ligand>
        <name>Mg(2+)</name>
        <dbReference type="ChEBI" id="CHEBI:18420"/>
        <label>4</label>
    </ligand>
</feature>
<dbReference type="InterPro" id="IPR036921">
    <property type="entry name" value="PurM-like_N_sf"/>
</dbReference>
<name>A0A506UQR7_9PROT</name>
<dbReference type="GO" id="GO:0005524">
    <property type="term" value="F:ATP binding"/>
    <property type="evidence" value="ECO:0007669"/>
    <property type="project" value="UniProtKB-UniRule"/>
</dbReference>
<dbReference type="CDD" id="cd02194">
    <property type="entry name" value="ThiL"/>
    <property type="match status" value="1"/>
</dbReference>
<feature type="binding site" evidence="2">
    <location>
        <position position="210"/>
    </location>
    <ligand>
        <name>Mg(2+)</name>
        <dbReference type="ChEBI" id="CHEBI:18420"/>
        <label>5</label>
    </ligand>
</feature>
<feature type="binding site" evidence="2">
    <location>
        <position position="147"/>
    </location>
    <ligand>
        <name>ATP</name>
        <dbReference type="ChEBI" id="CHEBI:30616"/>
    </ligand>
</feature>
<feature type="binding site" evidence="2">
    <location>
        <position position="41"/>
    </location>
    <ligand>
        <name>Mg(2+)</name>
        <dbReference type="ChEBI" id="CHEBI:18420"/>
        <label>4</label>
    </ligand>
</feature>
<dbReference type="GO" id="GO:0009030">
    <property type="term" value="F:thiamine-phosphate kinase activity"/>
    <property type="evidence" value="ECO:0007669"/>
    <property type="project" value="UniProtKB-UniRule"/>
</dbReference>
<sequence>MMGEFDFIGRHFRPLSGEGAYDLRNDGAILRPASGHELVVSSDTMVENRHFLPGDPPETVGQKLLRCNLSDLAAMGAKPVGYTLNVTLDPQGPYGEKWFSEFARGLQKDQALYGLSLLGGDTTSTTGPLVLSMTVFGEVPVGQALRRDRAQPGDEVWVTGQLGNGALGLQVRTGKLSDPSGELVRAYQLPTPRLGLDLFGIVTTAMDISDGVIQDAGHIAEESGVKLVLDERRFPYSPAGQAAGEAWHETRLLGGDDYELLMTVPPHRISALKKICATQGIPVTSIGKVEQGTGVDVLGTDGLPLKLTRTGWQHF</sequence>
<protein>
    <recommendedName>
        <fullName evidence="2">Thiamine-monophosphate kinase</fullName>
        <shortName evidence="2">TMP kinase</shortName>
        <shortName evidence="2">Thiamine-phosphate kinase</shortName>
        <ecNumber evidence="2">2.7.4.16</ecNumber>
    </recommendedName>
</protein>
<dbReference type="GO" id="GO:0009229">
    <property type="term" value="P:thiamine diphosphate biosynthetic process"/>
    <property type="evidence" value="ECO:0007669"/>
    <property type="project" value="UniProtKB-UniRule"/>
</dbReference>
<feature type="binding site" evidence="2">
    <location>
        <begin position="120"/>
        <end position="121"/>
    </location>
    <ligand>
        <name>ATP</name>
        <dbReference type="ChEBI" id="CHEBI:30616"/>
    </ligand>
</feature>
<dbReference type="InterPro" id="IPR016188">
    <property type="entry name" value="PurM-like_N"/>
</dbReference>
<comment type="catalytic activity">
    <reaction evidence="2">
        <text>thiamine phosphate + ATP = thiamine diphosphate + ADP</text>
        <dbReference type="Rhea" id="RHEA:15913"/>
        <dbReference type="ChEBI" id="CHEBI:30616"/>
        <dbReference type="ChEBI" id="CHEBI:37575"/>
        <dbReference type="ChEBI" id="CHEBI:58937"/>
        <dbReference type="ChEBI" id="CHEBI:456216"/>
        <dbReference type="EC" id="2.7.4.16"/>
    </reaction>
</comment>
<dbReference type="InterPro" id="IPR006283">
    <property type="entry name" value="ThiL-like"/>
</dbReference>
<comment type="pathway">
    <text evidence="2">Cofactor biosynthesis; thiamine diphosphate biosynthesis; thiamine diphosphate from thiamine phosphate: step 1/1.</text>
</comment>
<dbReference type="EMBL" id="SORZ01000001">
    <property type="protein sequence ID" value="TPW35639.1"/>
    <property type="molecule type" value="Genomic_DNA"/>
</dbReference>
<evidence type="ECO:0000256" key="1">
    <source>
        <dbReference type="ARBA" id="ARBA00022977"/>
    </source>
</evidence>
<comment type="caution">
    <text evidence="5">The sequence shown here is derived from an EMBL/GenBank/DDBJ whole genome shotgun (WGS) entry which is preliminary data.</text>
</comment>
<organism evidence="5 6">
    <name type="scientific">Oecophyllibacter saccharovorans</name>
    <dbReference type="NCBI Taxonomy" id="2558360"/>
    <lineage>
        <taxon>Bacteria</taxon>
        <taxon>Pseudomonadati</taxon>
        <taxon>Pseudomonadota</taxon>
        <taxon>Alphaproteobacteria</taxon>
        <taxon>Acetobacterales</taxon>
        <taxon>Acetobacteraceae</taxon>
        <taxon>Oecophyllibacter</taxon>
    </lineage>
</organism>
<reference evidence="5 6" key="1">
    <citation type="submission" date="2019-03" db="EMBL/GenBank/DDBJ databases">
        <title>The complete genome sequence of Neokomagataea sp. Jb2 NBRC113641.</title>
        <authorList>
            <person name="Chua K.-O."/>
            <person name="Chan K.-G."/>
            <person name="See-Too W.-S."/>
        </authorList>
    </citation>
    <scope>NUCLEOTIDE SEQUENCE [LARGE SCALE GENOMIC DNA]</scope>
    <source>
        <strain evidence="5 6">Jb2</strain>
    </source>
</reference>
<feature type="binding site" evidence="2">
    <location>
        <position position="50"/>
    </location>
    <ligand>
        <name>substrate</name>
    </ligand>
</feature>
<keyword evidence="2 5" id="KW-0808">Transferase</keyword>
<feature type="binding site" evidence="2">
    <location>
        <position position="71"/>
    </location>
    <ligand>
        <name>Mg(2+)</name>
        <dbReference type="ChEBI" id="CHEBI:18420"/>
        <label>3</label>
    </ligand>
</feature>
<feature type="domain" description="PurM-like C-terminal" evidence="4">
    <location>
        <begin position="151"/>
        <end position="296"/>
    </location>
</feature>
<keyword evidence="2" id="KW-0479">Metal-binding</keyword>
<dbReference type="PANTHER" id="PTHR30270:SF0">
    <property type="entry name" value="THIAMINE-MONOPHOSPHATE KINASE"/>
    <property type="match status" value="1"/>
</dbReference>
<dbReference type="SUPFAM" id="SSF55326">
    <property type="entry name" value="PurM N-terminal domain-like"/>
    <property type="match status" value="1"/>
</dbReference>
<accession>A0A506UQR7</accession>
<dbReference type="GO" id="GO:0000287">
    <property type="term" value="F:magnesium ion binding"/>
    <property type="evidence" value="ECO:0007669"/>
    <property type="project" value="UniProtKB-UniRule"/>
</dbReference>
<dbReference type="PANTHER" id="PTHR30270">
    <property type="entry name" value="THIAMINE-MONOPHOSPHATE KINASE"/>
    <property type="match status" value="1"/>
</dbReference>
<dbReference type="PIRSF" id="PIRSF005303">
    <property type="entry name" value="Thiam_monoph_kin"/>
    <property type="match status" value="1"/>
</dbReference>
<keyword evidence="1 2" id="KW-0784">Thiamine biosynthesis</keyword>
<comment type="miscellaneous">
    <text evidence="2">Reaction mechanism of ThiL seems to utilize a direct, inline transfer of the gamma-phosphate of ATP to TMP rather than a phosphorylated enzyme intermediate.</text>
</comment>
<feature type="binding site" evidence="2">
    <location>
        <position position="312"/>
    </location>
    <ligand>
        <name>substrate</name>
    </ligand>
</feature>
<dbReference type="InterPro" id="IPR010918">
    <property type="entry name" value="PurM-like_C_dom"/>
</dbReference>
<feature type="binding site" evidence="2">
    <location>
        <position position="209"/>
    </location>
    <ligand>
        <name>ATP</name>
        <dbReference type="ChEBI" id="CHEBI:30616"/>
    </ligand>
</feature>
<gene>
    <name evidence="2 5" type="primary">thiL</name>
    <name evidence="5" type="ORF">E3202_01340</name>
</gene>
<keyword evidence="6" id="KW-1185">Reference proteome</keyword>
<evidence type="ECO:0000259" key="4">
    <source>
        <dbReference type="Pfam" id="PF02769"/>
    </source>
</evidence>
<feature type="binding site" evidence="2">
    <location>
        <position position="43"/>
    </location>
    <ligand>
        <name>Mg(2+)</name>
        <dbReference type="ChEBI" id="CHEBI:18420"/>
        <label>2</label>
    </ligand>
</feature>
<feature type="domain" description="PurM-like N-terminal" evidence="3">
    <location>
        <begin position="25"/>
        <end position="139"/>
    </location>
</feature>
<proteinExistence type="inferred from homology"/>
<evidence type="ECO:0000313" key="5">
    <source>
        <dbReference type="EMBL" id="TPW35639.1"/>
    </source>
</evidence>
<dbReference type="Proteomes" id="UP000315037">
    <property type="component" value="Unassembled WGS sequence"/>
</dbReference>
<feature type="binding site" evidence="2">
    <location>
        <position position="26"/>
    </location>
    <ligand>
        <name>Mg(2+)</name>
        <dbReference type="ChEBI" id="CHEBI:18420"/>
        <label>4</label>
    </ligand>
</feature>
<dbReference type="EC" id="2.7.4.16" evidence="2"/>
<feature type="binding site" evidence="2">
    <location>
        <position position="207"/>
    </location>
    <ligand>
        <name>Mg(2+)</name>
        <dbReference type="ChEBI" id="CHEBI:18420"/>
        <label>3</label>
    </ligand>
</feature>
<dbReference type="GO" id="GO:0009228">
    <property type="term" value="P:thiamine biosynthetic process"/>
    <property type="evidence" value="ECO:0007669"/>
    <property type="project" value="UniProtKB-KW"/>
</dbReference>
<keyword evidence="2" id="KW-0460">Magnesium</keyword>
<evidence type="ECO:0000256" key="2">
    <source>
        <dbReference type="HAMAP-Rule" id="MF_02128"/>
    </source>
</evidence>
<dbReference type="NCBIfam" id="TIGR01379">
    <property type="entry name" value="thiL"/>
    <property type="match status" value="1"/>
</dbReference>
<dbReference type="UniPathway" id="UPA00060">
    <property type="reaction ID" value="UER00142"/>
</dbReference>
<dbReference type="SUPFAM" id="SSF56042">
    <property type="entry name" value="PurM C-terminal domain-like"/>
    <property type="match status" value="1"/>
</dbReference>
<feature type="binding site" evidence="2">
    <location>
        <position position="43"/>
    </location>
    <ligand>
        <name>Mg(2+)</name>
        <dbReference type="ChEBI" id="CHEBI:18420"/>
        <label>1</label>
    </ligand>
</feature>
<comment type="similarity">
    <text evidence="2">Belongs to the thiamine-monophosphate kinase family.</text>
</comment>